<keyword evidence="2" id="KW-0732">Signal</keyword>
<reference evidence="3 4" key="1">
    <citation type="journal article" date="2010" name="Nature">
        <title>The Ectocarpus genome and the independent evolution of multicellularity in brown algae.</title>
        <authorList>
            <person name="Cock J.M."/>
            <person name="Sterck L."/>
            <person name="Rouze P."/>
            <person name="Scornet D."/>
            <person name="Allen A.E."/>
            <person name="Amoutzias G."/>
            <person name="Anthouard V."/>
            <person name="Artiguenave F."/>
            <person name="Aury J.M."/>
            <person name="Badger J.H."/>
            <person name="Beszteri B."/>
            <person name="Billiau K."/>
            <person name="Bonnet E."/>
            <person name="Bothwell J.H."/>
            <person name="Bowler C."/>
            <person name="Boyen C."/>
            <person name="Brownlee C."/>
            <person name="Carrano C.J."/>
            <person name="Charrier B."/>
            <person name="Cho G.Y."/>
            <person name="Coelho S.M."/>
            <person name="Collen J."/>
            <person name="Corre E."/>
            <person name="Da Silva C."/>
            <person name="Delage L."/>
            <person name="Delaroque N."/>
            <person name="Dittami S.M."/>
            <person name="Doulbeau S."/>
            <person name="Elias M."/>
            <person name="Farnham G."/>
            <person name="Gachon C.M."/>
            <person name="Gschloessl B."/>
            <person name="Heesch S."/>
            <person name="Jabbari K."/>
            <person name="Jubin C."/>
            <person name="Kawai H."/>
            <person name="Kimura K."/>
            <person name="Kloareg B."/>
            <person name="Kupper F.C."/>
            <person name="Lang D."/>
            <person name="Le Bail A."/>
            <person name="Leblanc C."/>
            <person name="Lerouge P."/>
            <person name="Lohr M."/>
            <person name="Lopez P.J."/>
            <person name="Martens C."/>
            <person name="Maumus F."/>
            <person name="Michel G."/>
            <person name="Miranda-Saavedra D."/>
            <person name="Morales J."/>
            <person name="Moreau H."/>
            <person name="Motomura T."/>
            <person name="Nagasato C."/>
            <person name="Napoli C.A."/>
            <person name="Nelson D.R."/>
            <person name="Nyvall-Collen P."/>
            <person name="Peters A.F."/>
            <person name="Pommier C."/>
            <person name="Potin P."/>
            <person name="Poulain J."/>
            <person name="Quesneville H."/>
            <person name="Read B."/>
            <person name="Rensing S.A."/>
            <person name="Ritter A."/>
            <person name="Rousvoal S."/>
            <person name="Samanta M."/>
            <person name="Samson G."/>
            <person name="Schroeder D.C."/>
            <person name="Segurens B."/>
            <person name="Strittmatter M."/>
            <person name="Tonon T."/>
            <person name="Tregear J.W."/>
            <person name="Valentin K."/>
            <person name="von Dassow P."/>
            <person name="Yamagishi T."/>
            <person name="Van de Peer Y."/>
            <person name="Wincker P."/>
        </authorList>
    </citation>
    <scope>NUCLEOTIDE SEQUENCE [LARGE SCALE GENOMIC DNA]</scope>
    <source>
        <strain evidence="4">Ec32 / CCAP1310/4</strain>
    </source>
</reference>
<evidence type="ECO:0000313" key="4">
    <source>
        <dbReference type="Proteomes" id="UP000002630"/>
    </source>
</evidence>
<dbReference type="EMBL" id="FN648596">
    <property type="protein sequence ID" value="CBN77590.1"/>
    <property type="molecule type" value="Genomic_DNA"/>
</dbReference>
<dbReference type="OrthoDB" id="10364287at2759"/>
<dbReference type="InParanoid" id="D8LMI0"/>
<sequence>MMQMTRMNLRHGAASLLALWCTTNQFRVGHSNSAVSCPSETLSCLADDDCSSCLTALDETSDTINPVFADCNVLFASVCTFAANNGCDLTNPLLEDFAACVADEEFSCPGFVSCADANSAAGTASPAPAVATTAPTAVATPAPAAVASASPTGSTEDVGVTSSPSGSDAGAEAETVSGGVSHTVAESMKTTLAVVCGLAILLSA</sequence>
<feature type="chain" id="PRO_5003117344" evidence="2">
    <location>
        <begin position="26"/>
        <end position="204"/>
    </location>
</feature>
<dbReference type="Proteomes" id="UP000002630">
    <property type="component" value="Linkage Group LG03"/>
</dbReference>
<feature type="region of interest" description="Disordered" evidence="1">
    <location>
        <begin position="145"/>
        <end position="177"/>
    </location>
</feature>
<feature type="signal peptide" evidence="2">
    <location>
        <begin position="1"/>
        <end position="25"/>
    </location>
</feature>
<protein>
    <submittedName>
        <fullName evidence="3">Uncharacterized protein</fullName>
    </submittedName>
</protein>
<dbReference type="AlphaFoldDB" id="D8LMI0"/>
<proteinExistence type="predicted"/>
<organism evidence="3 4">
    <name type="scientific">Ectocarpus siliculosus</name>
    <name type="common">Brown alga</name>
    <name type="synonym">Conferva siliculosa</name>
    <dbReference type="NCBI Taxonomy" id="2880"/>
    <lineage>
        <taxon>Eukaryota</taxon>
        <taxon>Sar</taxon>
        <taxon>Stramenopiles</taxon>
        <taxon>Ochrophyta</taxon>
        <taxon>PX clade</taxon>
        <taxon>Phaeophyceae</taxon>
        <taxon>Ectocarpales</taxon>
        <taxon>Ectocarpaceae</taxon>
        <taxon>Ectocarpus</taxon>
    </lineage>
</organism>
<accession>D8LMI0</accession>
<evidence type="ECO:0000313" key="3">
    <source>
        <dbReference type="EMBL" id="CBN77590.1"/>
    </source>
</evidence>
<evidence type="ECO:0000256" key="2">
    <source>
        <dbReference type="SAM" id="SignalP"/>
    </source>
</evidence>
<keyword evidence="4" id="KW-1185">Reference proteome</keyword>
<dbReference type="EMBL" id="FN649728">
    <property type="protein sequence ID" value="CBN77590.1"/>
    <property type="molecule type" value="Genomic_DNA"/>
</dbReference>
<name>D8LMI0_ECTSI</name>
<gene>
    <name evidence="3" type="ORF">Esi_0004_0219</name>
</gene>
<evidence type="ECO:0000256" key="1">
    <source>
        <dbReference type="SAM" id="MobiDB-lite"/>
    </source>
</evidence>
<feature type="compositionally biased region" description="Low complexity" evidence="1">
    <location>
        <begin position="145"/>
        <end position="155"/>
    </location>
</feature>